<protein>
    <submittedName>
        <fullName evidence="10">ABC-type nitrate/sulfonate/bicarbonate transport system, permease component</fullName>
    </submittedName>
</protein>
<feature type="transmembrane region" description="Helical" evidence="7">
    <location>
        <begin position="158"/>
        <end position="177"/>
    </location>
</feature>
<dbReference type="RefSeq" id="WP_217629064.1">
    <property type="nucleotide sequence ID" value="NZ_FMYH01000001.1"/>
</dbReference>
<dbReference type="AlphaFoldDB" id="A0A1G6GVD8"/>
<reference evidence="10 11" key="1">
    <citation type="submission" date="2016-09" db="EMBL/GenBank/DDBJ databases">
        <authorList>
            <person name="Capua I."/>
            <person name="De Benedictis P."/>
            <person name="Joannis T."/>
            <person name="Lombin L.H."/>
            <person name="Cattoli G."/>
        </authorList>
    </citation>
    <scope>NUCLEOTIDE SEQUENCE [LARGE SCALE GENOMIC DNA]</scope>
    <source>
        <strain evidence="10 11">ISLP-3</strain>
    </source>
</reference>
<evidence type="ECO:0000256" key="5">
    <source>
        <dbReference type="ARBA" id="ARBA00022989"/>
    </source>
</evidence>
<evidence type="ECO:0000313" key="10">
    <source>
        <dbReference type="EMBL" id="SDB85977.1"/>
    </source>
</evidence>
<dbReference type="EMBL" id="FMYH01000001">
    <property type="protein sequence ID" value="SDB85977.1"/>
    <property type="molecule type" value="Genomic_DNA"/>
</dbReference>
<gene>
    <name evidence="10" type="ORF">SAMN05216410_0509</name>
</gene>
<evidence type="ECO:0000256" key="1">
    <source>
        <dbReference type="ARBA" id="ARBA00004651"/>
    </source>
</evidence>
<feature type="transmembrane region" description="Helical" evidence="7">
    <location>
        <begin position="98"/>
        <end position="118"/>
    </location>
</feature>
<comment type="subcellular location">
    <subcellularLocation>
        <location evidence="1 7">Cell membrane</location>
        <topology evidence="1 7">Multi-pass membrane protein</topology>
    </subcellularLocation>
</comment>
<keyword evidence="2 7" id="KW-0813">Transport</keyword>
<keyword evidence="3" id="KW-1003">Cell membrane</keyword>
<dbReference type="STRING" id="1814289.SAMN05216410_0509"/>
<accession>A0A1G6GVD8</accession>
<dbReference type="InterPro" id="IPR035906">
    <property type="entry name" value="MetI-like_sf"/>
</dbReference>
<evidence type="ECO:0000256" key="3">
    <source>
        <dbReference type="ARBA" id="ARBA00022475"/>
    </source>
</evidence>
<dbReference type="CDD" id="cd06261">
    <property type="entry name" value="TM_PBP2"/>
    <property type="match status" value="1"/>
</dbReference>
<dbReference type="Proteomes" id="UP000199039">
    <property type="component" value="Unassembled WGS sequence"/>
</dbReference>
<comment type="similarity">
    <text evidence="7">Belongs to the binding-protein-dependent transport system permease family.</text>
</comment>
<evidence type="ECO:0000256" key="7">
    <source>
        <dbReference type="RuleBase" id="RU363032"/>
    </source>
</evidence>
<sequence length="287" mass="31324">MTSSTLAPRPGTTPRATKRRVKTPRPTTQRPSARTGSRRLRAVLAPTLAVVVILVGWELAVRVFHVEAWMLPGPIAIAREWVAESAGLWDDVVATTSLTLLGFAAGSLLGLAIAGVLHHVEPLKAALYPLLIISQNVPSIALAPLLVIWFGFGLTPKLVVIILVTFFPVAVAAMDGLRGADPMMRDYLRMSGATRSQIFWKLEVPWSLPSVFSGLKIAATYAVMGAVIGEWVGSDKGIGHYMLLQKSAFRADRVFVSICIIVVLSLTLFAVIALIERRVTRWRIRDR</sequence>
<dbReference type="Pfam" id="PF00528">
    <property type="entry name" value="BPD_transp_1"/>
    <property type="match status" value="1"/>
</dbReference>
<proteinExistence type="inferred from homology"/>
<feature type="region of interest" description="Disordered" evidence="8">
    <location>
        <begin position="1"/>
        <end position="36"/>
    </location>
</feature>
<feature type="transmembrane region" description="Helical" evidence="7">
    <location>
        <begin position="254"/>
        <end position="275"/>
    </location>
</feature>
<feature type="domain" description="ABC transmembrane type-1" evidence="9">
    <location>
        <begin position="92"/>
        <end position="273"/>
    </location>
</feature>
<dbReference type="InterPro" id="IPR000515">
    <property type="entry name" value="MetI-like"/>
</dbReference>
<dbReference type="PROSITE" id="PS50928">
    <property type="entry name" value="ABC_TM1"/>
    <property type="match status" value="1"/>
</dbReference>
<name>A0A1G6GVD8_9MICO</name>
<organism evidence="10 11">
    <name type="scientific">Sanguibacter gelidistatuariae</name>
    <dbReference type="NCBI Taxonomy" id="1814289"/>
    <lineage>
        <taxon>Bacteria</taxon>
        <taxon>Bacillati</taxon>
        <taxon>Actinomycetota</taxon>
        <taxon>Actinomycetes</taxon>
        <taxon>Micrococcales</taxon>
        <taxon>Sanguibacteraceae</taxon>
        <taxon>Sanguibacter</taxon>
    </lineage>
</organism>
<dbReference type="GO" id="GO:0055085">
    <property type="term" value="P:transmembrane transport"/>
    <property type="evidence" value="ECO:0007669"/>
    <property type="project" value="InterPro"/>
</dbReference>
<feature type="transmembrane region" description="Helical" evidence="7">
    <location>
        <begin position="130"/>
        <end position="152"/>
    </location>
</feature>
<keyword evidence="4 7" id="KW-0812">Transmembrane</keyword>
<dbReference type="GO" id="GO:0005886">
    <property type="term" value="C:plasma membrane"/>
    <property type="evidence" value="ECO:0007669"/>
    <property type="project" value="UniProtKB-SubCell"/>
</dbReference>
<evidence type="ECO:0000256" key="2">
    <source>
        <dbReference type="ARBA" id="ARBA00022448"/>
    </source>
</evidence>
<evidence type="ECO:0000313" key="11">
    <source>
        <dbReference type="Proteomes" id="UP000199039"/>
    </source>
</evidence>
<dbReference type="Gene3D" id="1.10.3720.10">
    <property type="entry name" value="MetI-like"/>
    <property type="match status" value="1"/>
</dbReference>
<evidence type="ECO:0000256" key="4">
    <source>
        <dbReference type="ARBA" id="ARBA00022692"/>
    </source>
</evidence>
<evidence type="ECO:0000256" key="8">
    <source>
        <dbReference type="SAM" id="MobiDB-lite"/>
    </source>
</evidence>
<dbReference type="SUPFAM" id="SSF161098">
    <property type="entry name" value="MetI-like"/>
    <property type="match status" value="1"/>
</dbReference>
<evidence type="ECO:0000259" key="9">
    <source>
        <dbReference type="PROSITE" id="PS50928"/>
    </source>
</evidence>
<keyword evidence="11" id="KW-1185">Reference proteome</keyword>
<evidence type="ECO:0000256" key="6">
    <source>
        <dbReference type="ARBA" id="ARBA00023136"/>
    </source>
</evidence>
<feature type="transmembrane region" description="Helical" evidence="7">
    <location>
        <begin position="40"/>
        <end position="60"/>
    </location>
</feature>
<dbReference type="PANTHER" id="PTHR30151:SF20">
    <property type="entry name" value="ABC TRANSPORTER PERMEASE PROTEIN HI_0355-RELATED"/>
    <property type="match status" value="1"/>
</dbReference>
<keyword evidence="5 7" id="KW-1133">Transmembrane helix</keyword>
<feature type="transmembrane region" description="Helical" evidence="7">
    <location>
        <begin position="198"/>
        <end position="224"/>
    </location>
</feature>
<dbReference type="PANTHER" id="PTHR30151">
    <property type="entry name" value="ALKANE SULFONATE ABC TRANSPORTER-RELATED, MEMBRANE SUBUNIT"/>
    <property type="match status" value="1"/>
</dbReference>
<keyword evidence="6 7" id="KW-0472">Membrane</keyword>